<dbReference type="AlphaFoldDB" id="A0A8X8WHV0"/>
<organism evidence="2">
    <name type="scientific">Salvia splendens</name>
    <name type="common">Scarlet sage</name>
    <dbReference type="NCBI Taxonomy" id="180675"/>
    <lineage>
        <taxon>Eukaryota</taxon>
        <taxon>Viridiplantae</taxon>
        <taxon>Streptophyta</taxon>
        <taxon>Embryophyta</taxon>
        <taxon>Tracheophyta</taxon>
        <taxon>Spermatophyta</taxon>
        <taxon>Magnoliopsida</taxon>
        <taxon>eudicotyledons</taxon>
        <taxon>Gunneridae</taxon>
        <taxon>Pentapetalae</taxon>
        <taxon>asterids</taxon>
        <taxon>lamiids</taxon>
        <taxon>Lamiales</taxon>
        <taxon>Lamiaceae</taxon>
        <taxon>Nepetoideae</taxon>
        <taxon>Mentheae</taxon>
        <taxon>Salviinae</taxon>
        <taxon>Salvia</taxon>
        <taxon>Salvia subgen. Calosphace</taxon>
        <taxon>core Calosphace</taxon>
    </lineage>
</organism>
<feature type="region of interest" description="Disordered" evidence="1">
    <location>
        <begin position="83"/>
        <end position="110"/>
    </location>
</feature>
<protein>
    <submittedName>
        <fullName evidence="2">Uncharacterized protein</fullName>
    </submittedName>
</protein>
<accession>A0A8X8WHV0</accession>
<reference evidence="2" key="2">
    <citation type="submission" date="2020-08" db="EMBL/GenBank/DDBJ databases">
        <title>Plant Genome Project.</title>
        <authorList>
            <person name="Zhang R.-G."/>
        </authorList>
    </citation>
    <scope>NUCLEOTIDE SEQUENCE</scope>
    <source>
        <strain evidence="2">Huo1</strain>
        <tissue evidence="2">Leaf</tissue>
    </source>
</reference>
<dbReference type="EMBL" id="PNBA02000017">
    <property type="protein sequence ID" value="KAG6394518.1"/>
    <property type="molecule type" value="Genomic_DNA"/>
</dbReference>
<proteinExistence type="predicted"/>
<feature type="compositionally biased region" description="Basic residues" evidence="1">
    <location>
        <begin position="86"/>
        <end position="101"/>
    </location>
</feature>
<evidence type="ECO:0000313" key="2">
    <source>
        <dbReference type="EMBL" id="KAG6394518.1"/>
    </source>
</evidence>
<sequence>MSASDSRCSAAAAHRQVILSPPAAVPPPPLKSWLRQHWKASSSLILPEMKSIGYTPNCGTYNYLFLTLSKIGQFVVSPPLPLPHPRPLHRQPPPRHLHRPGTLRYSPRCSSTSSSQIVAATTPEGVYGGLIAELSEARKMDAVAEVVREG</sequence>
<gene>
    <name evidence="2" type="ORF">SASPL_145106</name>
</gene>
<reference evidence="2" key="1">
    <citation type="submission" date="2018-01" db="EMBL/GenBank/DDBJ databases">
        <authorList>
            <person name="Mao J.F."/>
        </authorList>
    </citation>
    <scope>NUCLEOTIDE SEQUENCE</scope>
    <source>
        <strain evidence="2">Huo1</strain>
        <tissue evidence="2">Leaf</tissue>
    </source>
</reference>
<keyword evidence="3" id="KW-1185">Reference proteome</keyword>
<dbReference type="Proteomes" id="UP000298416">
    <property type="component" value="Unassembled WGS sequence"/>
</dbReference>
<evidence type="ECO:0000256" key="1">
    <source>
        <dbReference type="SAM" id="MobiDB-lite"/>
    </source>
</evidence>
<evidence type="ECO:0000313" key="3">
    <source>
        <dbReference type="Proteomes" id="UP000298416"/>
    </source>
</evidence>
<comment type="caution">
    <text evidence="2">The sequence shown here is derived from an EMBL/GenBank/DDBJ whole genome shotgun (WGS) entry which is preliminary data.</text>
</comment>
<name>A0A8X8WHV0_SALSN</name>